<feature type="binding site" evidence="1">
    <location>
        <position position="41"/>
    </location>
    <ligand>
        <name>Zn(2+)</name>
        <dbReference type="ChEBI" id="CHEBI:29105"/>
    </ligand>
</feature>
<dbReference type="SUPFAM" id="SSF48150">
    <property type="entry name" value="DNA-glycosylase"/>
    <property type="match status" value="1"/>
</dbReference>
<dbReference type="GO" id="GO:0008725">
    <property type="term" value="F:DNA-3-methyladenine glycosylase activity"/>
    <property type="evidence" value="ECO:0007669"/>
    <property type="project" value="InterPro"/>
</dbReference>
<dbReference type="InterPro" id="IPR011257">
    <property type="entry name" value="DNA_glycosylase"/>
</dbReference>
<protein>
    <recommendedName>
        <fullName evidence="4">DNA-3-methyladenine glycosylase I</fullName>
    </recommendedName>
</protein>
<reference evidence="2 3" key="1">
    <citation type="submission" date="2014-01" db="EMBL/GenBank/DDBJ databases">
        <title>Comparative genomics of Fusobacterium necrophorum wild isolates.</title>
        <authorList>
            <person name="Kittichotirat W."/>
            <person name="Bumgarner R.E."/>
            <person name="Lawrence P."/>
        </authorList>
    </citation>
    <scope>NUCLEOTIDE SEQUENCE [LARGE SCALE GENOMIC DNA]</scope>
    <source>
        <strain evidence="2 3">DJ-2</strain>
    </source>
</reference>
<evidence type="ECO:0000313" key="2">
    <source>
        <dbReference type="EMBL" id="KDE70264.1"/>
    </source>
</evidence>
<dbReference type="EMBL" id="JAAH01000144">
    <property type="protein sequence ID" value="KDE70264.1"/>
    <property type="molecule type" value="Genomic_DNA"/>
</dbReference>
<comment type="caution">
    <text evidence="2">The sequence shown here is derived from an EMBL/GenBank/DDBJ whole genome shotgun (WGS) entry which is preliminary data.</text>
</comment>
<accession>A0AB73C173</accession>
<feature type="binding site" evidence="1">
    <location>
        <position position="45"/>
    </location>
    <ligand>
        <name>Zn(2+)</name>
        <dbReference type="ChEBI" id="CHEBI:29105"/>
    </ligand>
</feature>
<dbReference type="AlphaFoldDB" id="A0AB73C173"/>
<keyword evidence="1" id="KW-0862">Zinc</keyword>
<dbReference type="GO" id="GO:0046872">
    <property type="term" value="F:metal ion binding"/>
    <property type="evidence" value="ECO:0007669"/>
    <property type="project" value="UniProtKB-KW"/>
</dbReference>
<evidence type="ECO:0000313" key="3">
    <source>
        <dbReference type="Proteomes" id="UP000027058"/>
    </source>
</evidence>
<dbReference type="GO" id="GO:0006284">
    <property type="term" value="P:base-excision repair"/>
    <property type="evidence" value="ECO:0007669"/>
    <property type="project" value="InterPro"/>
</dbReference>
<organism evidence="2 3">
    <name type="scientific">Fusobacterium necrophorum DJ-2</name>
    <dbReference type="NCBI Taxonomy" id="1441737"/>
    <lineage>
        <taxon>Bacteria</taxon>
        <taxon>Fusobacteriati</taxon>
        <taxon>Fusobacteriota</taxon>
        <taxon>Fusobacteriia</taxon>
        <taxon>Fusobacteriales</taxon>
        <taxon>Fusobacteriaceae</taxon>
        <taxon>Fusobacterium</taxon>
    </lineage>
</organism>
<name>A0AB73C173_9FUSO</name>
<dbReference type="Pfam" id="PF03352">
    <property type="entry name" value="Adenine_glyco"/>
    <property type="match status" value="1"/>
</dbReference>
<keyword evidence="1" id="KW-0479">Metal-binding</keyword>
<proteinExistence type="predicted"/>
<sequence length="51" mass="5967">MGRNQFMSVIIRQRLKILAIINNAQKFIYTYMQATGMVSDHIVDCFCKNIK</sequence>
<gene>
    <name evidence="2" type="ORF">FUSO8_09445</name>
</gene>
<dbReference type="Proteomes" id="UP000027058">
    <property type="component" value="Unassembled WGS sequence"/>
</dbReference>
<evidence type="ECO:0008006" key="4">
    <source>
        <dbReference type="Google" id="ProtNLM"/>
    </source>
</evidence>
<evidence type="ECO:0000256" key="1">
    <source>
        <dbReference type="PIRSR" id="PIRSR605019-1"/>
    </source>
</evidence>
<dbReference type="InterPro" id="IPR005019">
    <property type="entry name" value="Adenine_glyco"/>
</dbReference>